<keyword evidence="2" id="KW-1003">Cell membrane</keyword>
<name>A0ABW1U0T4_9BURK</name>
<evidence type="ECO:0000256" key="4">
    <source>
        <dbReference type="ARBA" id="ARBA00022989"/>
    </source>
</evidence>
<keyword evidence="4 6" id="KW-1133">Transmembrane helix</keyword>
<keyword evidence="3 6" id="KW-0812">Transmembrane</keyword>
<evidence type="ECO:0000256" key="3">
    <source>
        <dbReference type="ARBA" id="ARBA00022692"/>
    </source>
</evidence>
<sequence length="313" mass="34122">MKQSMRILGLVLGFIFLVWSFSLVKWDSFLEAVTSVKPIWVALSAVSLFLSMRLRSIRWHMLTGLPAKDQPKVWEATCIGYLGAAIYPARAGDVMRMLRLQQLTGMGGGLAISSGVIDRILEGLGLCGLLLILLLCWRVGLEARQGLLGVAFLFLVAAVGAAVFVVSGHRLRSLFERLGLAGKWGARLKQWYEQALSGLQVLRSPRRLILALFIQGLVSLLDVLSCWFLIQAFGWALPLMAGVVVLVYIAAAASLPSSPGYVGVYQIATLFALRSYGVDDSASVAYGTTMQVLTLILFIGSGLWVSLNRRQST</sequence>
<comment type="caution">
    <text evidence="7">The sequence shown here is derived from an EMBL/GenBank/DDBJ whole genome shotgun (WGS) entry which is preliminary data.</text>
</comment>
<keyword evidence="5 6" id="KW-0472">Membrane</keyword>
<evidence type="ECO:0000256" key="6">
    <source>
        <dbReference type="SAM" id="Phobius"/>
    </source>
</evidence>
<evidence type="ECO:0000256" key="5">
    <source>
        <dbReference type="ARBA" id="ARBA00023136"/>
    </source>
</evidence>
<feature type="transmembrane region" description="Helical" evidence="6">
    <location>
        <begin position="120"/>
        <end position="140"/>
    </location>
</feature>
<reference evidence="8" key="1">
    <citation type="journal article" date="2019" name="Int. J. Syst. Evol. Microbiol.">
        <title>The Global Catalogue of Microorganisms (GCM) 10K type strain sequencing project: providing services to taxonomists for standard genome sequencing and annotation.</title>
        <authorList>
            <consortium name="The Broad Institute Genomics Platform"/>
            <consortium name="The Broad Institute Genome Sequencing Center for Infectious Disease"/>
            <person name="Wu L."/>
            <person name="Ma J."/>
        </authorList>
    </citation>
    <scope>NUCLEOTIDE SEQUENCE [LARGE SCALE GENOMIC DNA]</scope>
    <source>
        <strain evidence="8">CCUG 39402</strain>
    </source>
</reference>
<dbReference type="PANTHER" id="PTHR39087:SF2">
    <property type="entry name" value="UPF0104 MEMBRANE PROTEIN MJ1595"/>
    <property type="match status" value="1"/>
</dbReference>
<dbReference type="Pfam" id="PF03706">
    <property type="entry name" value="LPG_synthase_TM"/>
    <property type="match status" value="1"/>
</dbReference>
<feature type="transmembrane region" description="Helical" evidence="6">
    <location>
        <begin position="236"/>
        <end position="255"/>
    </location>
</feature>
<comment type="subcellular location">
    <subcellularLocation>
        <location evidence="1">Cell membrane</location>
        <topology evidence="1">Multi-pass membrane protein</topology>
    </subcellularLocation>
</comment>
<dbReference type="Proteomes" id="UP001596270">
    <property type="component" value="Unassembled WGS sequence"/>
</dbReference>
<proteinExistence type="predicted"/>
<dbReference type="NCBIfam" id="TIGR00374">
    <property type="entry name" value="flippase-like domain"/>
    <property type="match status" value="1"/>
</dbReference>
<keyword evidence="8" id="KW-1185">Reference proteome</keyword>
<organism evidence="7 8">
    <name type="scientific">Polaromonas aquatica</name>
    <dbReference type="NCBI Taxonomy" id="332657"/>
    <lineage>
        <taxon>Bacteria</taxon>
        <taxon>Pseudomonadati</taxon>
        <taxon>Pseudomonadota</taxon>
        <taxon>Betaproteobacteria</taxon>
        <taxon>Burkholderiales</taxon>
        <taxon>Comamonadaceae</taxon>
        <taxon>Polaromonas</taxon>
    </lineage>
</organism>
<feature type="transmembrane region" description="Helical" evidence="6">
    <location>
        <begin position="146"/>
        <end position="167"/>
    </location>
</feature>
<dbReference type="PANTHER" id="PTHR39087">
    <property type="entry name" value="UPF0104 MEMBRANE PROTEIN MJ1595"/>
    <property type="match status" value="1"/>
</dbReference>
<evidence type="ECO:0000256" key="1">
    <source>
        <dbReference type="ARBA" id="ARBA00004651"/>
    </source>
</evidence>
<dbReference type="InterPro" id="IPR022791">
    <property type="entry name" value="L-PG_synthase/AglD"/>
</dbReference>
<protein>
    <submittedName>
        <fullName evidence="7">Lysylphosphatidylglycerol synthase transmembrane domain-containing protein</fullName>
    </submittedName>
</protein>
<evidence type="ECO:0000313" key="7">
    <source>
        <dbReference type="EMBL" id="MFC6283182.1"/>
    </source>
</evidence>
<gene>
    <name evidence="7" type="ORF">ACFQND_18310</name>
</gene>
<feature type="transmembrane region" description="Helical" evidence="6">
    <location>
        <begin position="38"/>
        <end position="54"/>
    </location>
</feature>
<accession>A0ABW1U0T4</accession>
<dbReference type="RefSeq" id="WP_371436926.1">
    <property type="nucleotide sequence ID" value="NZ_JBHSRS010000082.1"/>
</dbReference>
<evidence type="ECO:0000256" key="2">
    <source>
        <dbReference type="ARBA" id="ARBA00022475"/>
    </source>
</evidence>
<evidence type="ECO:0000313" key="8">
    <source>
        <dbReference type="Proteomes" id="UP001596270"/>
    </source>
</evidence>
<feature type="transmembrane region" description="Helical" evidence="6">
    <location>
        <begin position="208"/>
        <end position="230"/>
    </location>
</feature>
<dbReference type="EMBL" id="JBHSRS010000082">
    <property type="protein sequence ID" value="MFC6283182.1"/>
    <property type="molecule type" value="Genomic_DNA"/>
</dbReference>
<feature type="transmembrane region" description="Helical" evidence="6">
    <location>
        <begin position="284"/>
        <end position="307"/>
    </location>
</feature>